<dbReference type="Gene3D" id="3.40.50.720">
    <property type="entry name" value="NAD(P)-binding Rossmann-like Domain"/>
    <property type="match status" value="1"/>
</dbReference>
<dbReference type="InterPro" id="IPR006176">
    <property type="entry name" value="3-OHacyl-CoA_DH_NAD-bd"/>
</dbReference>
<evidence type="ECO:0000313" key="16">
    <source>
        <dbReference type="Proteomes" id="UP000232693"/>
    </source>
</evidence>
<dbReference type="PROSITE" id="PS00067">
    <property type="entry name" value="3HCDH"/>
    <property type="match status" value="1"/>
</dbReference>
<evidence type="ECO:0000256" key="2">
    <source>
        <dbReference type="ARBA" id="ARBA00007005"/>
    </source>
</evidence>
<keyword evidence="9" id="KW-0520">NAD</keyword>
<dbReference type="CDD" id="cd06558">
    <property type="entry name" value="crotonase-like"/>
    <property type="match status" value="1"/>
</dbReference>
<keyword evidence="16" id="KW-1185">Reference proteome</keyword>
<dbReference type="Pfam" id="PF02737">
    <property type="entry name" value="3HCDH_N"/>
    <property type="match status" value="1"/>
</dbReference>
<dbReference type="InterPro" id="IPR008927">
    <property type="entry name" value="6-PGluconate_DH-like_C_sf"/>
</dbReference>
<gene>
    <name evidence="15" type="ORF">CW740_09280</name>
</gene>
<dbReference type="Gene3D" id="1.10.1040.50">
    <property type="match status" value="1"/>
</dbReference>
<dbReference type="InterPro" id="IPR029045">
    <property type="entry name" value="ClpP/crotonase-like_dom_sf"/>
</dbReference>
<dbReference type="UniPathway" id="UPA00659"/>
<dbReference type="SUPFAM" id="SSF51735">
    <property type="entry name" value="NAD(P)-binding Rossmann-fold domains"/>
    <property type="match status" value="1"/>
</dbReference>
<dbReference type="AlphaFoldDB" id="A0A2K9AWC4"/>
<dbReference type="FunFam" id="3.40.50.720:FF:000009">
    <property type="entry name" value="Fatty oxidation complex, alpha subunit"/>
    <property type="match status" value="1"/>
</dbReference>
<dbReference type="GO" id="GO:0006635">
    <property type="term" value="P:fatty acid beta-oxidation"/>
    <property type="evidence" value="ECO:0007669"/>
    <property type="project" value="UniProtKB-UniPathway"/>
</dbReference>
<sequence length="715" mass="77634">MSESIFELNMQDDGIAVITIDLPGEAQNVLKPEFGEQVGEILEKLSDDISVKGVIIRSGKAGSFIAGADITVLNSVNTAEEAEEIAKTGQRLFTQLEKFKVPIVAAIDGACLGGGLELALACHGRVASDSPKTKLGLPEVQLGLLPGSGGTQRLPRLVGIPSALDMMLTGKQLFPKQAKKLGLVDEIVPAANLMKAATKRLHDLRKDRSKKKPWTYYLSLAGIKELLLEANPLGRNLVFNQARKTVDSKTKGNYPAPHKIIECVEKGYSQGFDAGLAIEAKNFGQLVVTPEAKALISIFFATTELKKDKGVDADVEAVQVDKVGVLGGGLMGSGIAYVSVDKAGKQVRVKDVSSKGINGALNYSWKIISKKMKRRIISPSDARNTMSYLTGSTDYKGFKDCDMVIEAVFEDLELKHQMVKDVEENCSEKTIFATNTSSIPISKIAEGAKRPEQVVGLHYFSPVEKMPLLEIIKTEKTADWVIATCVALGKEQGKTPIVVNDGAGFYVNRILAPYVNEAGILLSEGVAIETLDKAMVKAGFPVGPITLLDEVGIDVATKVAPILQDAFGDRMEPPKAFSKLLDDDRKGRKNNRGFYQYPAKGKKKQVDESVYHVLGVEPGKEVSSAEIAERGILLMANEAARCLNEGIIRSARDGDVGAIFGIGFPPFHGGPFRYMDKRGVATIVDRLKHYQNLYGERFKPADVLVKMKENQESFY</sequence>
<protein>
    <recommendedName>
        <fullName evidence="4">enoyl-CoA hydratase</fullName>
        <ecNumber evidence="4">4.2.1.17</ecNumber>
    </recommendedName>
</protein>
<keyword evidence="8" id="KW-0560">Oxidoreductase</keyword>
<dbReference type="Pfam" id="PF00378">
    <property type="entry name" value="ECH_1"/>
    <property type="match status" value="1"/>
</dbReference>
<dbReference type="Gene3D" id="3.90.226.10">
    <property type="entry name" value="2-enoyl-CoA Hydratase, Chain A, domain 1"/>
    <property type="match status" value="1"/>
</dbReference>
<dbReference type="KEGG" id="kpd:CW740_09280"/>
<dbReference type="SUPFAM" id="SSF48179">
    <property type="entry name" value="6-phosphogluconate dehydrogenase C-terminal domain-like"/>
    <property type="match status" value="2"/>
</dbReference>
<comment type="pathway">
    <text evidence="1">Lipid metabolism; fatty acid beta-oxidation.</text>
</comment>
<keyword evidence="6" id="KW-0276">Fatty acid metabolism</keyword>
<dbReference type="EMBL" id="CP025120">
    <property type="protein sequence ID" value="AUD79421.1"/>
    <property type="molecule type" value="Genomic_DNA"/>
</dbReference>
<keyword evidence="12" id="KW-0456">Lyase</keyword>
<evidence type="ECO:0000256" key="1">
    <source>
        <dbReference type="ARBA" id="ARBA00005005"/>
    </source>
</evidence>
<evidence type="ECO:0000256" key="13">
    <source>
        <dbReference type="ARBA" id="ARBA00023268"/>
    </source>
</evidence>
<evidence type="ECO:0000256" key="4">
    <source>
        <dbReference type="ARBA" id="ARBA00012076"/>
    </source>
</evidence>
<dbReference type="InterPro" id="IPR036291">
    <property type="entry name" value="NAD(P)-bd_dom_sf"/>
</dbReference>
<accession>A0A2K9AWC4</accession>
<evidence type="ECO:0000256" key="8">
    <source>
        <dbReference type="ARBA" id="ARBA00023002"/>
    </source>
</evidence>
<dbReference type="InterPro" id="IPR006108">
    <property type="entry name" value="3HC_DH_C"/>
</dbReference>
<dbReference type="PANTHER" id="PTHR43612">
    <property type="entry name" value="TRIFUNCTIONAL ENZYME SUBUNIT ALPHA"/>
    <property type="match status" value="1"/>
</dbReference>
<dbReference type="NCBIfam" id="NF008363">
    <property type="entry name" value="PRK11154.1"/>
    <property type="match status" value="1"/>
</dbReference>
<dbReference type="GO" id="GO:0008692">
    <property type="term" value="F:3-hydroxybutyryl-CoA epimerase activity"/>
    <property type="evidence" value="ECO:0007669"/>
    <property type="project" value="InterPro"/>
</dbReference>
<reference evidence="15 16" key="1">
    <citation type="submission" date="2017-12" db="EMBL/GenBank/DDBJ databases">
        <title>Kangiella profundi FT102 completed genome.</title>
        <authorList>
            <person name="Xu J."/>
            <person name="Wang J."/>
            <person name="Lu Y."/>
        </authorList>
    </citation>
    <scope>NUCLEOTIDE SEQUENCE [LARGE SCALE GENOMIC DNA]</scope>
    <source>
        <strain evidence="15 16">FT102</strain>
    </source>
</reference>
<dbReference type="EC" id="4.2.1.17" evidence="4"/>
<evidence type="ECO:0000256" key="11">
    <source>
        <dbReference type="ARBA" id="ARBA00023235"/>
    </source>
</evidence>
<keyword evidence="5" id="KW-0963">Cytoplasm</keyword>
<dbReference type="NCBIfam" id="TIGR02440">
    <property type="entry name" value="FadJ"/>
    <property type="match status" value="1"/>
</dbReference>
<evidence type="ECO:0000256" key="12">
    <source>
        <dbReference type="ARBA" id="ARBA00023239"/>
    </source>
</evidence>
<keyword evidence="11" id="KW-0413">Isomerase</keyword>
<evidence type="ECO:0000256" key="7">
    <source>
        <dbReference type="ARBA" id="ARBA00022963"/>
    </source>
</evidence>
<evidence type="ECO:0000256" key="10">
    <source>
        <dbReference type="ARBA" id="ARBA00023098"/>
    </source>
</evidence>
<dbReference type="RefSeq" id="WP_106647235.1">
    <property type="nucleotide sequence ID" value="NZ_BMGO01000001.1"/>
</dbReference>
<evidence type="ECO:0000256" key="6">
    <source>
        <dbReference type="ARBA" id="ARBA00022832"/>
    </source>
</evidence>
<organism evidence="15 16">
    <name type="scientific">Kangiella profundi</name>
    <dbReference type="NCBI Taxonomy" id="1561924"/>
    <lineage>
        <taxon>Bacteria</taxon>
        <taxon>Pseudomonadati</taxon>
        <taxon>Pseudomonadota</taxon>
        <taxon>Gammaproteobacteria</taxon>
        <taxon>Kangiellales</taxon>
        <taxon>Kangiellaceae</taxon>
        <taxon>Kangiella</taxon>
    </lineage>
</organism>
<dbReference type="OrthoDB" id="5389341at2"/>
<proteinExistence type="inferred from homology"/>
<dbReference type="GO" id="GO:0004300">
    <property type="term" value="F:enoyl-CoA hydratase activity"/>
    <property type="evidence" value="ECO:0007669"/>
    <property type="project" value="UniProtKB-EC"/>
</dbReference>
<dbReference type="FunFam" id="3.90.226.10:FF:000011">
    <property type="entry name" value="Fatty acid oxidation complex subunit alpha"/>
    <property type="match status" value="1"/>
</dbReference>
<evidence type="ECO:0000256" key="9">
    <source>
        <dbReference type="ARBA" id="ARBA00023027"/>
    </source>
</evidence>
<evidence type="ECO:0000256" key="3">
    <source>
        <dbReference type="ARBA" id="ARBA00008750"/>
    </source>
</evidence>
<dbReference type="GO" id="GO:0016509">
    <property type="term" value="F:long-chain (3S)-3-hydroxyacyl-CoA dehydrogenase (NAD+) activity"/>
    <property type="evidence" value="ECO:0007669"/>
    <property type="project" value="TreeGrafter"/>
</dbReference>
<evidence type="ECO:0000256" key="14">
    <source>
        <dbReference type="ARBA" id="ARBA00049556"/>
    </source>
</evidence>
<name>A0A2K9AWC4_9GAMM</name>
<evidence type="ECO:0000256" key="5">
    <source>
        <dbReference type="ARBA" id="ARBA00022490"/>
    </source>
</evidence>
<dbReference type="InterPro" id="IPR012802">
    <property type="entry name" value="FadJ"/>
</dbReference>
<keyword evidence="10" id="KW-0443">Lipid metabolism</keyword>
<dbReference type="InterPro" id="IPR001753">
    <property type="entry name" value="Enoyl-CoA_hydra/iso"/>
</dbReference>
<keyword evidence="7" id="KW-0442">Lipid degradation</keyword>
<comment type="catalytic activity">
    <reaction evidence="14">
        <text>a (3S)-3-hydroxyacyl-CoA + NAD(+) = a 3-oxoacyl-CoA + NADH + H(+)</text>
        <dbReference type="Rhea" id="RHEA:22432"/>
        <dbReference type="ChEBI" id="CHEBI:15378"/>
        <dbReference type="ChEBI" id="CHEBI:57318"/>
        <dbReference type="ChEBI" id="CHEBI:57540"/>
        <dbReference type="ChEBI" id="CHEBI:57945"/>
        <dbReference type="ChEBI" id="CHEBI:90726"/>
        <dbReference type="EC" id="1.1.1.35"/>
    </reaction>
</comment>
<evidence type="ECO:0000313" key="15">
    <source>
        <dbReference type="EMBL" id="AUD79421.1"/>
    </source>
</evidence>
<dbReference type="GO" id="GO:0070403">
    <property type="term" value="F:NAD+ binding"/>
    <property type="evidence" value="ECO:0007669"/>
    <property type="project" value="InterPro"/>
</dbReference>
<comment type="similarity">
    <text evidence="2">In the central section; belongs to the 3-hydroxyacyl-CoA dehydrogenase family.</text>
</comment>
<comment type="similarity">
    <text evidence="3">In the N-terminal section; belongs to the enoyl-CoA hydratase/isomerase family.</text>
</comment>
<dbReference type="Proteomes" id="UP000232693">
    <property type="component" value="Chromosome"/>
</dbReference>
<keyword evidence="13" id="KW-0511">Multifunctional enzyme</keyword>
<dbReference type="InterPro" id="IPR006180">
    <property type="entry name" value="3-OHacyl-CoA_DH_CS"/>
</dbReference>
<dbReference type="SUPFAM" id="SSF52096">
    <property type="entry name" value="ClpP/crotonase"/>
    <property type="match status" value="1"/>
</dbReference>
<dbReference type="InterPro" id="IPR050136">
    <property type="entry name" value="FA_oxidation_alpha_subunit"/>
</dbReference>
<dbReference type="Pfam" id="PF00725">
    <property type="entry name" value="3HCDH"/>
    <property type="match status" value="1"/>
</dbReference>
<dbReference type="PANTHER" id="PTHR43612:SF3">
    <property type="entry name" value="TRIFUNCTIONAL ENZYME SUBUNIT ALPHA, MITOCHONDRIAL"/>
    <property type="match status" value="1"/>
</dbReference>